<organism evidence="1 2">
    <name type="scientific">Yasminevirus sp. GU-2018</name>
    <dbReference type="NCBI Taxonomy" id="2420051"/>
    <lineage>
        <taxon>Viruses</taxon>
        <taxon>Varidnaviria</taxon>
        <taxon>Bamfordvirae</taxon>
        <taxon>Nucleocytoviricota</taxon>
        <taxon>Megaviricetes</taxon>
        <taxon>Imitervirales</taxon>
        <taxon>Mimiviridae</taxon>
        <taxon>Klosneuvirinae</taxon>
        <taxon>Yasminevirus</taxon>
        <taxon>Yasminevirus saudimassiliense</taxon>
    </lineage>
</organism>
<reference evidence="1 2" key="1">
    <citation type="submission" date="2018-10" db="EMBL/GenBank/DDBJ databases">
        <authorList>
            <consortium name="IHU Genomes"/>
        </authorList>
    </citation>
    <scope>NUCLEOTIDE SEQUENCE [LARGE SCALE GENOMIC DNA]</scope>
    <source>
        <strain evidence="1 2">A1</strain>
    </source>
</reference>
<name>A0A5K0U7Z0_9VIRU</name>
<sequence>MGVEKQAPMFTARHPLAGTKMYAHKSNGGEFVIFTGYPPLDTVANTSSLQGVLGRDRFVNRGTLPAILPVEQGVDGPYVTIPAFSQGDVYYPQLLVKGTPCEIGTVYCIP</sequence>
<gene>
    <name evidence="1" type="ORF">YASMINEVIRUS_373</name>
</gene>
<protein>
    <submittedName>
        <fullName evidence="1">Uncharacterized protein</fullName>
    </submittedName>
</protein>
<proteinExistence type="predicted"/>
<keyword evidence="2" id="KW-1185">Reference proteome</keyword>
<dbReference type="EMBL" id="UPSH01000001">
    <property type="protein sequence ID" value="VBB17910.1"/>
    <property type="molecule type" value="Genomic_DNA"/>
</dbReference>
<comment type="caution">
    <text evidence="1">The sequence shown here is derived from an EMBL/GenBank/DDBJ whole genome shotgun (WGS) entry which is preliminary data.</text>
</comment>
<evidence type="ECO:0000313" key="1">
    <source>
        <dbReference type="EMBL" id="VBB17910.1"/>
    </source>
</evidence>
<evidence type="ECO:0000313" key="2">
    <source>
        <dbReference type="Proteomes" id="UP000594342"/>
    </source>
</evidence>
<accession>A0A5K0U7Z0</accession>
<dbReference type="Proteomes" id="UP000594342">
    <property type="component" value="Unassembled WGS sequence"/>
</dbReference>